<dbReference type="InterPro" id="IPR013098">
    <property type="entry name" value="Ig_I-set"/>
</dbReference>
<dbReference type="OrthoDB" id="8953081at2759"/>
<evidence type="ECO:0000313" key="3">
    <source>
        <dbReference type="EMBL" id="KAJ8268138.1"/>
    </source>
</evidence>
<feature type="chain" id="PRO_5040149235" description="Ig-like domain-containing protein" evidence="1">
    <location>
        <begin position="35"/>
        <end position="154"/>
    </location>
</feature>
<dbReference type="InterPro" id="IPR003598">
    <property type="entry name" value="Ig_sub2"/>
</dbReference>
<feature type="signal peptide" evidence="1">
    <location>
        <begin position="1"/>
        <end position="34"/>
    </location>
</feature>
<dbReference type="Gene3D" id="2.60.40.10">
    <property type="entry name" value="Immunoglobulins"/>
    <property type="match status" value="1"/>
</dbReference>
<reference evidence="3" key="1">
    <citation type="journal article" date="2023" name="Science">
        <title>Genome structures resolve the early diversification of teleost fishes.</title>
        <authorList>
            <person name="Parey E."/>
            <person name="Louis A."/>
            <person name="Montfort J."/>
            <person name="Bouchez O."/>
            <person name="Roques C."/>
            <person name="Iampietro C."/>
            <person name="Lluch J."/>
            <person name="Castinel A."/>
            <person name="Donnadieu C."/>
            <person name="Desvignes T."/>
            <person name="Floi Bucao C."/>
            <person name="Jouanno E."/>
            <person name="Wen M."/>
            <person name="Mejri S."/>
            <person name="Dirks R."/>
            <person name="Jansen H."/>
            <person name="Henkel C."/>
            <person name="Chen W.J."/>
            <person name="Zahm M."/>
            <person name="Cabau C."/>
            <person name="Klopp C."/>
            <person name="Thompson A.W."/>
            <person name="Robinson-Rechavi M."/>
            <person name="Braasch I."/>
            <person name="Lecointre G."/>
            <person name="Bobe J."/>
            <person name="Postlethwait J.H."/>
            <person name="Berthelot C."/>
            <person name="Roest Crollius H."/>
            <person name="Guiguen Y."/>
        </authorList>
    </citation>
    <scope>NUCLEOTIDE SEQUENCE</scope>
    <source>
        <strain evidence="3">Concon-B</strain>
    </source>
</reference>
<dbReference type="InterPro" id="IPR007110">
    <property type="entry name" value="Ig-like_dom"/>
</dbReference>
<gene>
    <name evidence="3" type="ORF">COCON_G00133100</name>
</gene>
<dbReference type="Pfam" id="PF07679">
    <property type="entry name" value="I-set"/>
    <property type="match status" value="1"/>
</dbReference>
<feature type="domain" description="Ig-like" evidence="2">
    <location>
        <begin position="60"/>
        <end position="126"/>
    </location>
</feature>
<dbReference type="CDD" id="cd00096">
    <property type="entry name" value="Ig"/>
    <property type="match status" value="1"/>
</dbReference>
<protein>
    <recommendedName>
        <fullName evidence="2">Ig-like domain-containing protein</fullName>
    </recommendedName>
</protein>
<name>A0A9Q1DE77_CONCO</name>
<dbReference type="Proteomes" id="UP001152803">
    <property type="component" value="Unassembled WGS sequence"/>
</dbReference>
<dbReference type="SMART" id="SM00409">
    <property type="entry name" value="IG"/>
    <property type="match status" value="1"/>
</dbReference>
<evidence type="ECO:0000313" key="4">
    <source>
        <dbReference type="Proteomes" id="UP001152803"/>
    </source>
</evidence>
<dbReference type="SMART" id="SM00408">
    <property type="entry name" value="IGc2"/>
    <property type="match status" value="1"/>
</dbReference>
<dbReference type="AlphaFoldDB" id="A0A9Q1DE77"/>
<evidence type="ECO:0000259" key="2">
    <source>
        <dbReference type="PROSITE" id="PS50835"/>
    </source>
</evidence>
<dbReference type="EMBL" id="JAFJMO010000009">
    <property type="protein sequence ID" value="KAJ8268138.1"/>
    <property type="molecule type" value="Genomic_DNA"/>
</dbReference>
<comment type="caution">
    <text evidence="3">The sequence shown here is derived from an EMBL/GenBank/DDBJ whole genome shotgun (WGS) entry which is preliminary data.</text>
</comment>
<dbReference type="InterPro" id="IPR003599">
    <property type="entry name" value="Ig_sub"/>
</dbReference>
<evidence type="ECO:0000256" key="1">
    <source>
        <dbReference type="SAM" id="SignalP"/>
    </source>
</evidence>
<dbReference type="InterPro" id="IPR013783">
    <property type="entry name" value="Ig-like_fold"/>
</dbReference>
<dbReference type="InterPro" id="IPR036179">
    <property type="entry name" value="Ig-like_dom_sf"/>
</dbReference>
<keyword evidence="4" id="KW-1185">Reference proteome</keyword>
<accession>A0A9Q1DE77</accession>
<organism evidence="3 4">
    <name type="scientific">Conger conger</name>
    <name type="common">Conger eel</name>
    <name type="synonym">Muraena conger</name>
    <dbReference type="NCBI Taxonomy" id="82655"/>
    <lineage>
        <taxon>Eukaryota</taxon>
        <taxon>Metazoa</taxon>
        <taxon>Chordata</taxon>
        <taxon>Craniata</taxon>
        <taxon>Vertebrata</taxon>
        <taxon>Euteleostomi</taxon>
        <taxon>Actinopterygii</taxon>
        <taxon>Neopterygii</taxon>
        <taxon>Teleostei</taxon>
        <taxon>Anguilliformes</taxon>
        <taxon>Congridae</taxon>
        <taxon>Conger</taxon>
    </lineage>
</organism>
<proteinExistence type="predicted"/>
<sequence>MFTQASFLIRSSLRMKTVLLFITLWHQLCIVTTADEPFTAKVKSRAQLECKHGLKNADIITWKKDENQIAYWSKRESRIEPKYELDKREGISYLIIKEVLQGDAGKYTCIAFVKTERKNYETIHISLEVKGTGNMVKCTLTAVLLGFFVHKTLV</sequence>
<dbReference type="SUPFAM" id="SSF48726">
    <property type="entry name" value="Immunoglobulin"/>
    <property type="match status" value="1"/>
</dbReference>
<dbReference type="PROSITE" id="PS50835">
    <property type="entry name" value="IG_LIKE"/>
    <property type="match status" value="1"/>
</dbReference>
<keyword evidence="1" id="KW-0732">Signal</keyword>